<dbReference type="AlphaFoldDB" id="A0A2I1G9X5"/>
<accession>A0A2I1G9X5</accession>
<dbReference type="GO" id="GO:0016491">
    <property type="term" value="F:oxidoreductase activity"/>
    <property type="evidence" value="ECO:0007669"/>
    <property type="project" value="InterPro"/>
</dbReference>
<dbReference type="OrthoDB" id="68575at2759"/>
<organism evidence="2 3">
    <name type="scientific">Rhizophagus irregularis</name>
    <dbReference type="NCBI Taxonomy" id="588596"/>
    <lineage>
        <taxon>Eukaryota</taxon>
        <taxon>Fungi</taxon>
        <taxon>Fungi incertae sedis</taxon>
        <taxon>Mucoromycota</taxon>
        <taxon>Glomeromycotina</taxon>
        <taxon>Glomeromycetes</taxon>
        <taxon>Glomerales</taxon>
        <taxon>Glomeraceae</taxon>
        <taxon>Rhizophagus</taxon>
    </lineage>
</organism>
<dbReference type="GO" id="GO:0010181">
    <property type="term" value="F:FMN binding"/>
    <property type="evidence" value="ECO:0007669"/>
    <property type="project" value="TreeGrafter"/>
</dbReference>
<dbReference type="Gene3D" id="3.40.50.360">
    <property type="match status" value="1"/>
</dbReference>
<evidence type="ECO:0000313" key="2">
    <source>
        <dbReference type="EMBL" id="PKY43425.1"/>
    </source>
</evidence>
<name>A0A2I1G9X5_9GLOM</name>
<dbReference type="VEuPathDB" id="FungiDB:FUN_008569"/>
<dbReference type="SUPFAM" id="SSF52218">
    <property type="entry name" value="Flavoproteins"/>
    <property type="match status" value="1"/>
</dbReference>
<reference evidence="2 3" key="1">
    <citation type="submission" date="2015-10" db="EMBL/GenBank/DDBJ databases">
        <title>Genome analyses suggest a sexual origin of heterokaryosis in a supposedly ancient asexual fungus.</title>
        <authorList>
            <person name="Ropars J."/>
            <person name="Sedzielewska K."/>
            <person name="Noel J."/>
            <person name="Charron P."/>
            <person name="Farinelli L."/>
            <person name="Marton T."/>
            <person name="Kruger M."/>
            <person name="Pelin A."/>
            <person name="Brachmann A."/>
            <person name="Corradi N."/>
        </authorList>
    </citation>
    <scope>NUCLEOTIDE SEQUENCE [LARGE SCALE GENOMIC DNA]</scope>
    <source>
        <strain evidence="2 3">A4</strain>
    </source>
</reference>
<protein>
    <submittedName>
        <fullName evidence="2">NAD(P)H dehydrogenase:NADPH-dependent FMN reductase</fullName>
    </submittedName>
</protein>
<keyword evidence="3" id="KW-1185">Reference proteome</keyword>
<dbReference type="PANTHER" id="PTHR30543">
    <property type="entry name" value="CHROMATE REDUCTASE"/>
    <property type="match status" value="1"/>
</dbReference>
<feature type="domain" description="NADPH-dependent FMN reductase-like" evidence="1">
    <location>
        <begin position="5"/>
        <end position="155"/>
    </location>
</feature>
<gene>
    <name evidence="2" type="ORF">RhiirA4_398740</name>
</gene>
<dbReference type="PANTHER" id="PTHR30543:SF21">
    <property type="entry name" value="NAD(P)H-DEPENDENT FMN REDUCTASE LOT6"/>
    <property type="match status" value="1"/>
</dbReference>
<dbReference type="InterPro" id="IPR005025">
    <property type="entry name" value="FMN_Rdtase-like_dom"/>
</dbReference>
<dbReference type="EMBL" id="LLXI01000253">
    <property type="protein sequence ID" value="PKY43425.1"/>
    <property type="molecule type" value="Genomic_DNA"/>
</dbReference>
<dbReference type="VEuPathDB" id="FungiDB:RhiirFUN_008957"/>
<dbReference type="VEuPathDB" id="FungiDB:RhiirA1_409823"/>
<dbReference type="Proteomes" id="UP000234323">
    <property type="component" value="Unassembled WGS sequence"/>
</dbReference>
<dbReference type="InterPro" id="IPR050712">
    <property type="entry name" value="NAD(P)H-dep_reductase"/>
</dbReference>
<dbReference type="InterPro" id="IPR029039">
    <property type="entry name" value="Flavoprotein-like_sf"/>
</dbReference>
<comment type="caution">
    <text evidence="2">The sequence shown here is derived from an EMBL/GenBank/DDBJ whole genome shotgun (WGS) entry which is preliminary data.</text>
</comment>
<proteinExistence type="predicted"/>
<dbReference type="GO" id="GO:0005829">
    <property type="term" value="C:cytosol"/>
    <property type="evidence" value="ECO:0007669"/>
    <property type="project" value="TreeGrafter"/>
</dbReference>
<evidence type="ECO:0000259" key="1">
    <source>
        <dbReference type="Pfam" id="PF03358"/>
    </source>
</evidence>
<evidence type="ECO:0000313" key="3">
    <source>
        <dbReference type="Proteomes" id="UP000234323"/>
    </source>
</evidence>
<dbReference type="Pfam" id="PF03358">
    <property type="entry name" value="FMN_red"/>
    <property type="match status" value="1"/>
</dbReference>
<sequence length="196" mass="21278">MSVFKIAGICGSLRKDSFNKKLLLRTQQLCSEHIKGATIEIIDWSQVPIYNQDLESNPPQSVLDFKNSLADHDAIIISTPEYNYSIPGPLKNAIDWASRPVGDRGQVFAGKAVAIIGSGPGSGPGSSGSGRAQFVLRKSLVFLDMVPVNKPLITITDAGHAFNEDGSLVNKHFENNIIKVLQNLVKLGKQLKIDPE</sequence>